<reference evidence="1 2" key="1">
    <citation type="journal article" date="2012" name="Microbes Environ.">
        <title>Complete genome sequence of Bradyrhizobium sp. S23321: insights into symbiosis evolution in soil oligotrophs.</title>
        <authorList>
            <person name="Okubo T."/>
            <person name="Tsukui T."/>
            <person name="Maita H."/>
            <person name="Okamoto S."/>
            <person name="Oshima K."/>
            <person name="Fujisawa T."/>
            <person name="Saito A."/>
            <person name="Futamata H."/>
            <person name="Hattori R."/>
            <person name="Shimomura Y."/>
            <person name="Haruta S."/>
            <person name="Morimoto S."/>
            <person name="Wang Y."/>
            <person name="Sakai Y."/>
            <person name="Hattori M."/>
            <person name="Aizawa S."/>
            <person name="Nagashima K.V.P."/>
            <person name="Masuda S."/>
            <person name="Hattori T."/>
            <person name="Yamashita A."/>
            <person name="Bao Z."/>
            <person name="Hayatsu M."/>
            <person name="Kajiya-Kanegae H."/>
            <person name="Yoshinaga I."/>
            <person name="Sakamoto K."/>
            <person name="Toyota K."/>
            <person name="Nakao M."/>
            <person name="Kohara M."/>
            <person name="Anda M."/>
            <person name="Niwa R."/>
            <person name="Jung-Hwan P."/>
            <person name="Sameshima-Saito R."/>
            <person name="Tokuda S."/>
            <person name="Yamamoto S."/>
            <person name="Yamamoto S."/>
            <person name="Yokoyama T."/>
            <person name="Akutsu T."/>
            <person name="Nakamura Y."/>
            <person name="Nakahira-Yanaka Y."/>
            <person name="Takada Hoshino Y."/>
            <person name="Hirakawa H."/>
            <person name="Mitsui H."/>
            <person name="Terasawa K."/>
            <person name="Itakura M."/>
            <person name="Sato S."/>
            <person name="Ikeda-Ohtsubo W."/>
            <person name="Sakakura N."/>
            <person name="Kaminuma E."/>
            <person name="Minamisawa K."/>
        </authorList>
    </citation>
    <scope>NUCLEOTIDE SEQUENCE [LARGE SCALE GENOMIC DNA]</scope>
    <source>
        <strain evidence="1 2">S23321</strain>
    </source>
</reference>
<dbReference type="KEGG" id="brs:S23_62750"/>
<gene>
    <name evidence="1" type="ORF">S23_62750</name>
</gene>
<dbReference type="AlphaFoldDB" id="A0AAI8QF68"/>
<evidence type="ECO:0008006" key="3">
    <source>
        <dbReference type="Google" id="ProtNLM"/>
    </source>
</evidence>
<evidence type="ECO:0000313" key="1">
    <source>
        <dbReference type="EMBL" id="BAL79463.1"/>
    </source>
</evidence>
<sequence>MTSLWDYARRELDIWADSSSSKAHFWIRDDDAVETSTNLKRLSDVATRHETKIGLAVIPGEITTGLQEYLAESVHQFYPMCHGWKHINHNLGKKPAEFGPDRPIASMIEDAEVALRSFRQFFGSSQPIFVPPFNRITPALVSALPQVGFAGVSLMPSYFERKLLQLSSRMQWRGIVRMPEFKDGHRIDVHLDIIDWKARTAQSVEVVSDCLVQQLRGRRLGLLKSDAPIGILTHHLVHDEPVWHALESLLDFLRSHASVEFIDVGQWIDGYAADQRRVACRQATQGG</sequence>
<dbReference type="InterPro" id="IPR011330">
    <property type="entry name" value="Glyco_hydro/deAcase_b/a-brl"/>
</dbReference>
<proteinExistence type="predicted"/>
<dbReference type="Gene3D" id="3.20.20.370">
    <property type="entry name" value="Glycoside hydrolase/deacetylase"/>
    <property type="match status" value="1"/>
</dbReference>
<evidence type="ECO:0000313" key="2">
    <source>
        <dbReference type="Proteomes" id="UP000007886"/>
    </source>
</evidence>
<accession>A0AAI8QF68</accession>
<name>A0AAI8QF68_9BRAD</name>
<protein>
    <recommendedName>
        <fullName evidence="3">Polysaccharide deacetylase</fullName>
    </recommendedName>
</protein>
<dbReference type="SUPFAM" id="SSF88713">
    <property type="entry name" value="Glycoside hydrolase/deacetylase"/>
    <property type="match status" value="1"/>
</dbReference>
<organism evidence="1 2">
    <name type="scientific">Bradyrhizobium cosmicum</name>
    <dbReference type="NCBI Taxonomy" id="1404864"/>
    <lineage>
        <taxon>Bacteria</taxon>
        <taxon>Pseudomonadati</taxon>
        <taxon>Pseudomonadota</taxon>
        <taxon>Alphaproteobacteria</taxon>
        <taxon>Hyphomicrobiales</taxon>
        <taxon>Nitrobacteraceae</taxon>
        <taxon>Bradyrhizobium</taxon>
    </lineage>
</organism>
<dbReference type="EMBL" id="AP012279">
    <property type="protein sequence ID" value="BAL79463.1"/>
    <property type="molecule type" value="Genomic_DNA"/>
</dbReference>
<dbReference type="Proteomes" id="UP000007886">
    <property type="component" value="Chromosome"/>
</dbReference>
<dbReference type="GO" id="GO:0005975">
    <property type="term" value="P:carbohydrate metabolic process"/>
    <property type="evidence" value="ECO:0007669"/>
    <property type="project" value="InterPro"/>
</dbReference>
<keyword evidence="2" id="KW-1185">Reference proteome</keyword>